<dbReference type="EMBL" id="BAAAZW010000008">
    <property type="protein sequence ID" value="GAA3965311.1"/>
    <property type="molecule type" value="Genomic_DNA"/>
</dbReference>
<protein>
    <submittedName>
        <fullName evidence="2">Uncharacterized protein</fullName>
    </submittedName>
</protein>
<gene>
    <name evidence="2" type="ORF">GCM10022231_27510</name>
</gene>
<accession>A0ABP7PGL3</accession>
<name>A0ABP7PGL3_9ACTN</name>
<keyword evidence="3" id="KW-1185">Reference proteome</keyword>
<dbReference type="Proteomes" id="UP001418444">
    <property type="component" value="Unassembled WGS sequence"/>
</dbReference>
<organism evidence="2 3">
    <name type="scientific">Gordonia caeni</name>
    <dbReference type="NCBI Taxonomy" id="1007097"/>
    <lineage>
        <taxon>Bacteria</taxon>
        <taxon>Bacillati</taxon>
        <taxon>Actinomycetota</taxon>
        <taxon>Actinomycetes</taxon>
        <taxon>Mycobacteriales</taxon>
        <taxon>Gordoniaceae</taxon>
        <taxon>Gordonia</taxon>
    </lineage>
</organism>
<feature type="region of interest" description="Disordered" evidence="1">
    <location>
        <begin position="21"/>
        <end position="45"/>
    </location>
</feature>
<proteinExistence type="predicted"/>
<evidence type="ECO:0000313" key="2">
    <source>
        <dbReference type="EMBL" id="GAA3965311.1"/>
    </source>
</evidence>
<evidence type="ECO:0000256" key="1">
    <source>
        <dbReference type="SAM" id="MobiDB-lite"/>
    </source>
</evidence>
<evidence type="ECO:0000313" key="3">
    <source>
        <dbReference type="Proteomes" id="UP001418444"/>
    </source>
</evidence>
<reference evidence="3" key="1">
    <citation type="journal article" date="2019" name="Int. J. Syst. Evol. Microbiol.">
        <title>The Global Catalogue of Microorganisms (GCM) 10K type strain sequencing project: providing services to taxonomists for standard genome sequencing and annotation.</title>
        <authorList>
            <consortium name="The Broad Institute Genomics Platform"/>
            <consortium name="The Broad Institute Genome Sequencing Center for Infectious Disease"/>
            <person name="Wu L."/>
            <person name="Ma J."/>
        </authorList>
    </citation>
    <scope>NUCLEOTIDE SEQUENCE [LARGE SCALE GENOMIC DNA]</scope>
    <source>
        <strain evidence="3">JCM 16923</strain>
    </source>
</reference>
<sequence length="78" mass="8529">MVGNHLQDVAITVRQTLGQARQLAGTDPTTRAARSGFGRRSHRSIRCPSSRKLAADLRTYGIAIRGGRYAERYTCPGV</sequence>
<comment type="caution">
    <text evidence="2">The sequence shown here is derived from an EMBL/GenBank/DDBJ whole genome shotgun (WGS) entry which is preliminary data.</text>
</comment>